<reference evidence="3" key="1">
    <citation type="submission" date="2014-11" db="EMBL/GenBank/DDBJ databases">
        <authorList>
            <person name="Hornung B.V."/>
        </authorList>
    </citation>
    <scope>NUCLEOTIDE SEQUENCE</scope>
    <source>
        <strain evidence="3">INE</strain>
    </source>
</reference>
<reference evidence="2" key="2">
    <citation type="submission" date="2020-01" db="EMBL/GenBank/DDBJ databases">
        <authorList>
            <person name="Hornung B."/>
        </authorList>
    </citation>
    <scope>NUCLEOTIDE SEQUENCE</scope>
    <source>
        <strain evidence="2">PacBioINE</strain>
    </source>
</reference>
<dbReference type="AlphaFoldDB" id="A0A8S0W2S0"/>
<dbReference type="Pfam" id="PF01321">
    <property type="entry name" value="Creatinase_N"/>
    <property type="match status" value="1"/>
</dbReference>
<dbReference type="EMBL" id="CDGJ01000104">
    <property type="protein sequence ID" value="CEJ08915.1"/>
    <property type="molecule type" value="Genomic_DNA"/>
</dbReference>
<feature type="domain" description="Creatinase N-terminal" evidence="1">
    <location>
        <begin position="11"/>
        <end position="143"/>
    </location>
</feature>
<dbReference type="PANTHER" id="PTHR46112:SF2">
    <property type="entry name" value="XAA-PRO AMINOPEPTIDASE P-RELATED"/>
    <property type="match status" value="1"/>
</dbReference>
<dbReference type="InterPro" id="IPR000587">
    <property type="entry name" value="Creatinase_N"/>
</dbReference>
<keyword evidence="2" id="KW-0378">Hydrolase</keyword>
<proteinExistence type="predicted"/>
<evidence type="ECO:0000313" key="4">
    <source>
        <dbReference type="Proteomes" id="UP001071230"/>
    </source>
</evidence>
<dbReference type="RefSeq" id="WP_240984517.1">
    <property type="nucleotide sequence ID" value="NZ_CDGJ01000104.1"/>
</dbReference>
<dbReference type="EC" id="3.-.-.-" evidence="2"/>
<dbReference type="SUPFAM" id="SSF55920">
    <property type="entry name" value="Creatinase/aminopeptidase"/>
    <property type="match status" value="1"/>
</dbReference>
<name>A0A8S0W2S0_9FIRM</name>
<evidence type="ECO:0000259" key="1">
    <source>
        <dbReference type="Pfam" id="PF01321"/>
    </source>
</evidence>
<dbReference type="EMBL" id="LR746496">
    <property type="protein sequence ID" value="CAA7600928.1"/>
    <property type="molecule type" value="Genomic_DNA"/>
</dbReference>
<dbReference type="InterPro" id="IPR050659">
    <property type="entry name" value="Peptidase_M24B"/>
</dbReference>
<dbReference type="InterPro" id="IPR029149">
    <property type="entry name" value="Creatin/AminoP/Spt16_N"/>
</dbReference>
<dbReference type="Gene3D" id="3.40.350.10">
    <property type="entry name" value="Creatinase/prolidase N-terminal domain"/>
    <property type="match status" value="1"/>
</dbReference>
<organism evidence="2">
    <name type="scientific">Acididesulfobacillus acetoxydans</name>
    <dbReference type="NCBI Taxonomy" id="1561005"/>
    <lineage>
        <taxon>Bacteria</taxon>
        <taxon>Bacillati</taxon>
        <taxon>Bacillota</taxon>
        <taxon>Clostridia</taxon>
        <taxon>Eubacteriales</taxon>
        <taxon>Peptococcaceae</taxon>
        <taxon>Acididesulfobacillus</taxon>
    </lineage>
</organism>
<dbReference type="KEGG" id="aacx:DEACI_1581"/>
<protein>
    <submittedName>
        <fullName evidence="2">Creatinase/Aminopeptidase P, N-terminal</fullName>
        <ecNumber evidence="2">3.-.-.-</ecNumber>
    </submittedName>
    <submittedName>
        <fullName evidence="3">Peptidase M24</fullName>
    </submittedName>
</protein>
<keyword evidence="4" id="KW-1185">Reference proteome</keyword>
<dbReference type="PANTHER" id="PTHR46112">
    <property type="entry name" value="AMINOPEPTIDASE"/>
    <property type="match status" value="1"/>
</dbReference>
<sequence>MFDLKIETSGRIRRAQAEILAAELDMLLIVGRENLIYFTGSTQLECMALIIPKEGQATAVTLWLDVEYLKANTGIPHIKGYVFPAQDLVTKTIEVIKEYNLTKPRIGFEKYFVEFAVYDGLRHVFPEENFVNATELIYRLRSVKSAYEVEMVTRAPQIVGKGMTAAIQAVKPGVSEVDVLAEAEYAMLKAGSGGCSFRMQVFRGF</sequence>
<dbReference type="SUPFAM" id="SSF53092">
    <property type="entry name" value="Creatinase/prolidase N-terminal domain"/>
    <property type="match status" value="1"/>
</dbReference>
<dbReference type="Gene3D" id="3.90.230.10">
    <property type="entry name" value="Creatinase/methionine aminopeptidase superfamily"/>
    <property type="match status" value="1"/>
</dbReference>
<accession>A0A8S0W2S0</accession>
<dbReference type="Proteomes" id="UP000836597">
    <property type="component" value="Chromosome"/>
</dbReference>
<gene>
    <name evidence="2" type="ORF">DEACI_1581</name>
    <name evidence="3" type="ORF">DEACI_3397</name>
</gene>
<dbReference type="Proteomes" id="UP001071230">
    <property type="component" value="Unassembled WGS sequence"/>
</dbReference>
<evidence type="ECO:0000313" key="2">
    <source>
        <dbReference type="EMBL" id="CAA7600928.1"/>
    </source>
</evidence>
<dbReference type="GO" id="GO:0016787">
    <property type="term" value="F:hydrolase activity"/>
    <property type="evidence" value="ECO:0007669"/>
    <property type="project" value="UniProtKB-KW"/>
</dbReference>
<dbReference type="InterPro" id="IPR036005">
    <property type="entry name" value="Creatinase/aminopeptidase-like"/>
</dbReference>
<evidence type="ECO:0000313" key="3">
    <source>
        <dbReference type="EMBL" id="CEJ08915.1"/>
    </source>
</evidence>